<keyword evidence="4 7" id="KW-0560">Oxidoreductase</keyword>
<comment type="pathway">
    <text evidence="1 7">Fermentation; pyruvate fermentation to lactate; (S)-lactate from pyruvate: step 1/1.</text>
</comment>
<evidence type="ECO:0000313" key="10">
    <source>
        <dbReference type="EMBL" id="AHC39849.1"/>
    </source>
</evidence>
<evidence type="ECO:0000256" key="3">
    <source>
        <dbReference type="ARBA" id="ARBA00012967"/>
    </source>
</evidence>
<name>A0ABM5P0F8_9MOLU</name>
<evidence type="ECO:0000256" key="7">
    <source>
        <dbReference type="HAMAP-Rule" id="MF_00488"/>
    </source>
</evidence>
<feature type="binding site" evidence="7">
    <location>
        <begin position="150"/>
        <end position="153"/>
    </location>
    <ligand>
        <name>substrate</name>
    </ligand>
</feature>
<comment type="caution">
    <text evidence="7">Lacks conserved residue(s) required for the propagation of feature annotation.</text>
</comment>
<keyword evidence="11" id="KW-1185">Reference proteome</keyword>
<evidence type="ECO:0000256" key="4">
    <source>
        <dbReference type="ARBA" id="ARBA00023002"/>
    </source>
</evidence>
<feature type="binding site" evidence="7">
    <location>
        <position position="14"/>
    </location>
    <ligand>
        <name>NAD(+)</name>
        <dbReference type="ChEBI" id="CHEBI:57540"/>
    </ligand>
</feature>
<feature type="binding site" evidence="7">
    <location>
        <position position="90"/>
    </location>
    <ligand>
        <name>substrate</name>
    </ligand>
</feature>
<feature type="binding site" evidence="7">
    <location>
        <position position="84"/>
    </location>
    <ligand>
        <name>substrate</name>
    </ligand>
</feature>
<proteinExistence type="inferred from homology"/>
<dbReference type="InterPro" id="IPR015955">
    <property type="entry name" value="Lactate_DH/Glyco_Ohase_4_C"/>
</dbReference>
<comment type="catalytic activity">
    <reaction evidence="6 7">
        <text>(S)-lactate + NAD(+) = pyruvate + NADH + H(+)</text>
        <dbReference type="Rhea" id="RHEA:23444"/>
        <dbReference type="ChEBI" id="CHEBI:15361"/>
        <dbReference type="ChEBI" id="CHEBI:15378"/>
        <dbReference type="ChEBI" id="CHEBI:16651"/>
        <dbReference type="ChEBI" id="CHEBI:57540"/>
        <dbReference type="ChEBI" id="CHEBI:57945"/>
        <dbReference type="EC" id="1.1.1.27"/>
    </reaction>
</comment>
<evidence type="ECO:0000259" key="9">
    <source>
        <dbReference type="Pfam" id="PF02866"/>
    </source>
</evidence>
<keyword evidence="7" id="KW-0597">Phosphoprotein</keyword>
<feature type="domain" description="Lactate/malate dehydrogenase N-terminal" evidence="8">
    <location>
        <begin position="4"/>
        <end position="144"/>
    </location>
</feature>
<feature type="binding site" evidence="7">
    <location>
        <begin position="122"/>
        <end position="125"/>
    </location>
    <ligand>
        <name>substrate</name>
    </ligand>
</feature>
<dbReference type="InterPro" id="IPR001236">
    <property type="entry name" value="Lactate/malate_DH_N"/>
</dbReference>
<reference evidence="10 11" key="1">
    <citation type="journal article" date="2014" name="Genome Announc.">
        <title>Complete Genome Sequence of Mycoplasma ovis Strain Michigan, a Hemoplasma of Sheep with Two Distinct 16S rRNA Genes.</title>
        <authorList>
            <person name="Deshuillers P.L."/>
            <person name="Santos A.P."/>
            <person name="do Nascimento N.C."/>
            <person name="Hampel J.A."/>
            <person name="Bergin I.L."/>
            <person name="Dyson M.C."/>
            <person name="Messick J.B."/>
        </authorList>
    </citation>
    <scope>NUCLEOTIDE SEQUENCE [LARGE SCALE GENOMIC DNA]</scope>
    <source>
        <strain evidence="10 11">Michigan</strain>
    </source>
</reference>
<evidence type="ECO:0000256" key="2">
    <source>
        <dbReference type="ARBA" id="ARBA00006054"/>
    </source>
</evidence>
<protein>
    <recommendedName>
        <fullName evidence="3 7">L-lactate dehydrogenase</fullName>
        <shortName evidence="7">L-LDH</shortName>
        <ecNumber evidence="3 7">1.1.1.27</ecNumber>
    </recommendedName>
</protein>
<feature type="domain" description="Lactate/malate dehydrogenase C-terminal" evidence="9">
    <location>
        <begin position="147"/>
        <end position="318"/>
    </location>
</feature>
<evidence type="ECO:0000256" key="5">
    <source>
        <dbReference type="ARBA" id="ARBA00023027"/>
    </source>
</evidence>
<dbReference type="Pfam" id="PF02866">
    <property type="entry name" value="Ldh_1_C"/>
    <property type="match status" value="1"/>
</dbReference>
<dbReference type="CDD" id="cd05291">
    <property type="entry name" value="HicDH_like"/>
    <property type="match status" value="1"/>
</dbReference>
<accession>A0ABM5P0F8</accession>
<evidence type="ECO:0000313" key="11">
    <source>
        <dbReference type="Proteomes" id="UP000018745"/>
    </source>
</evidence>
<feature type="binding site" evidence="7">
    <location>
        <position position="145"/>
    </location>
    <ligand>
        <name>NAD(+)</name>
        <dbReference type="ChEBI" id="CHEBI:57540"/>
    </ligand>
</feature>
<dbReference type="InterPro" id="IPR022383">
    <property type="entry name" value="Lactate/malate_DH_C"/>
</dbReference>
<evidence type="ECO:0000256" key="1">
    <source>
        <dbReference type="ARBA" id="ARBA00004843"/>
    </source>
</evidence>
<evidence type="ECO:0000259" key="8">
    <source>
        <dbReference type="Pfam" id="PF00056"/>
    </source>
</evidence>
<dbReference type="HAMAP" id="MF_00488">
    <property type="entry name" value="Lactate_dehydrog"/>
    <property type="match status" value="1"/>
</dbReference>
<dbReference type="SUPFAM" id="SSF56327">
    <property type="entry name" value="LDH C-terminal domain-like"/>
    <property type="match status" value="1"/>
</dbReference>
<comment type="subcellular location">
    <subcellularLocation>
        <location evidence="7">Cytoplasm</location>
    </subcellularLocation>
</comment>
<dbReference type="Pfam" id="PF00056">
    <property type="entry name" value="Ldh_1_N"/>
    <property type="match status" value="1"/>
</dbReference>
<feature type="binding site" evidence="7">
    <location>
        <position position="67"/>
    </location>
    <ligand>
        <name>NAD(+)</name>
        <dbReference type="ChEBI" id="CHEBI:57540"/>
    </ligand>
</feature>
<feature type="binding site" evidence="7">
    <location>
        <position position="35"/>
    </location>
    <ligand>
        <name>NAD(+)</name>
        <dbReference type="ChEBI" id="CHEBI:57540"/>
    </ligand>
</feature>
<evidence type="ECO:0000256" key="6">
    <source>
        <dbReference type="ARBA" id="ARBA00049258"/>
    </source>
</evidence>
<dbReference type="EC" id="1.1.1.27" evidence="3 7"/>
<dbReference type="PRINTS" id="PR00086">
    <property type="entry name" value="LLDHDRGNASE"/>
</dbReference>
<dbReference type="Proteomes" id="UP000018745">
    <property type="component" value="Chromosome"/>
</dbReference>
<dbReference type="InterPro" id="IPR018177">
    <property type="entry name" value="L-lactate_DH_AS"/>
</dbReference>
<keyword evidence="5 7" id="KW-0520">NAD</keyword>
<dbReference type="SUPFAM" id="SSF51735">
    <property type="entry name" value="NAD(P)-binding Rossmann-fold domains"/>
    <property type="match status" value="1"/>
</dbReference>
<dbReference type="InterPro" id="IPR001557">
    <property type="entry name" value="L-lactate/malate_DH"/>
</dbReference>
<comment type="function">
    <text evidence="7">Catalyzes the conversion of lactate to pyruvate.</text>
</comment>
<dbReference type="PIRSF" id="PIRSF000102">
    <property type="entry name" value="Lac_mal_DH"/>
    <property type="match status" value="1"/>
</dbReference>
<dbReference type="PROSITE" id="PS00064">
    <property type="entry name" value="L_LDH"/>
    <property type="match status" value="1"/>
</dbReference>
<comment type="similarity">
    <text evidence="2 7">Belongs to the LDH/MDH superfamily. LDH family.</text>
</comment>
<dbReference type="Gene3D" id="3.40.50.720">
    <property type="entry name" value="NAD(P)-binding Rossmann-like Domain"/>
    <property type="match status" value="1"/>
</dbReference>
<feature type="active site" description="Proton acceptor" evidence="7">
    <location>
        <position position="178"/>
    </location>
</feature>
<organism evidence="10 11">
    <name type="scientific">Mycoplasma ovis str. Michigan</name>
    <dbReference type="NCBI Taxonomy" id="1415773"/>
    <lineage>
        <taxon>Bacteria</taxon>
        <taxon>Bacillati</taxon>
        <taxon>Mycoplasmatota</taxon>
        <taxon>Mollicutes</taxon>
        <taxon>Mycoplasmataceae</taxon>
        <taxon>Mycoplasma</taxon>
    </lineage>
</organism>
<dbReference type="EMBL" id="CP006935">
    <property type="protein sequence ID" value="AHC39849.1"/>
    <property type="molecule type" value="Genomic_DNA"/>
</dbReference>
<keyword evidence="7" id="KW-0963">Cytoplasm</keyword>
<sequence>METTKIAVIGCGAVGSSFLYSAIHQGLASEYGLLDYVTEFARGQALDLEDAIPHFPFRPRIKVIEDYSELKNYQILVITAGRAQKEGETRLQMIRDNAVIMKGIAEKVKDSGFNGIVLICSNPVDVLTYVFKKVTGFHNKRVIGSGTVLDTNRLKVEVIKALDVAPASLEGTFVLGEHGDSSLVTFSMMKVSGLSINRCEEVHYPNSPFCCSDYEEKLEKVVYKKAYEIISRKRATHYGIGVAMTKILQAIIYNTREILPVSSVLHGEYGLSEVAISVPTIVGSCGIESIVVVPLKDKERSKLENSVKILKDNIETIRDLI</sequence>
<dbReference type="PANTHER" id="PTHR43128">
    <property type="entry name" value="L-2-HYDROXYCARBOXYLATE DEHYDROGENASE (NAD(P)(+))"/>
    <property type="match status" value="1"/>
</dbReference>
<feature type="binding site" evidence="7">
    <location>
        <position position="236"/>
    </location>
    <ligand>
        <name>substrate</name>
    </ligand>
</feature>
<dbReference type="NCBIfam" id="TIGR01771">
    <property type="entry name" value="L-LDH-NAD"/>
    <property type="match status" value="1"/>
</dbReference>
<dbReference type="PANTHER" id="PTHR43128:SF16">
    <property type="entry name" value="L-LACTATE DEHYDROGENASE"/>
    <property type="match status" value="1"/>
</dbReference>
<feature type="modified residue" description="Phosphotyrosine" evidence="7">
    <location>
        <position position="227"/>
    </location>
</feature>
<gene>
    <name evidence="7" type="primary">ldh</name>
    <name evidence="10" type="ORF">OVS_01025</name>
</gene>
<dbReference type="Gene3D" id="3.90.110.10">
    <property type="entry name" value="Lactate dehydrogenase/glycoside hydrolase, family 4, C-terminal"/>
    <property type="match status" value="1"/>
</dbReference>
<dbReference type="RefSeq" id="WP_024070995.1">
    <property type="nucleotide sequence ID" value="NC_023062.1"/>
</dbReference>
<dbReference type="InterPro" id="IPR036291">
    <property type="entry name" value="NAD(P)-bd_dom_sf"/>
</dbReference>
<dbReference type="InterPro" id="IPR011304">
    <property type="entry name" value="L-lactate_DH"/>
</dbReference>
<comment type="subunit">
    <text evidence="7">Homotetramer.</text>
</comment>